<name>A0A518IUZ9_9BACT</name>
<dbReference type="AlphaFoldDB" id="A0A518IUZ9"/>
<reference evidence="1 2" key="1">
    <citation type="submission" date="2019-02" db="EMBL/GenBank/DDBJ databases">
        <title>Deep-cultivation of Planctomycetes and their phenomic and genomic characterization uncovers novel biology.</title>
        <authorList>
            <person name="Wiegand S."/>
            <person name="Jogler M."/>
            <person name="Boedeker C."/>
            <person name="Pinto D."/>
            <person name="Vollmers J."/>
            <person name="Rivas-Marin E."/>
            <person name="Kohn T."/>
            <person name="Peeters S.H."/>
            <person name="Heuer A."/>
            <person name="Rast P."/>
            <person name="Oberbeckmann S."/>
            <person name="Bunk B."/>
            <person name="Jeske O."/>
            <person name="Meyerdierks A."/>
            <person name="Storesund J.E."/>
            <person name="Kallscheuer N."/>
            <person name="Luecker S."/>
            <person name="Lage O.M."/>
            <person name="Pohl T."/>
            <person name="Merkel B.J."/>
            <person name="Hornburger P."/>
            <person name="Mueller R.-W."/>
            <person name="Bruemmer F."/>
            <person name="Labrenz M."/>
            <person name="Spormann A.M."/>
            <person name="Op den Camp H."/>
            <person name="Overmann J."/>
            <person name="Amann R."/>
            <person name="Jetten M.S.M."/>
            <person name="Mascher T."/>
            <person name="Medema M.H."/>
            <person name="Devos D.P."/>
            <person name="Kaster A.-K."/>
            <person name="Ovreas L."/>
            <person name="Rohde M."/>
            <person name="Galperin M.Y."/>
            <person name="Jogler C."/>
        </authorList>
    </citation>
    <scope>NUCLEOTIDE SEQUENCE [LARGE SCALE GENOMIC DNA]</scope>
    <source>
        <strain evidence="1 2">Mal33</strain>
    </source>
</reference>
<sequence>MTHTFASPTSLSAWLFAIASLTCDPSRALSAEDLVEPVEQRLDLQIDRLGASSYRMRERTSRAFVAAGDAAIEPLRLGLDNDDAEIRLQCQRLLIEIRERRTAWELQHLLTQYDPERSYRLAGWQPFVEACGDDASARGLFKRLLDRDAAFMAWLQRVYDDPGYDIENQLEDQQRYLSPDTQRLNSGDLVSWSMLLLAGTNAKICQVPVLGSHIRCGLQCSPAIHSLTRGNNRVATMRLVRSWLQRQASTAATRSTLRIAMLYQCDQIAEQLASATLSSDHASPASVQTALFFLVAHDPQTARPRLVDALQDHRVCQVWQIASRRRRAIQTQVRDTALALLLHLQGIDPRTVGFRDLQADPVTIYSEQTLGFETEQARAEAHDAGQRLIAEFDPNAIAHSSSE</sequence>
<dbReference type="Proteomes" id="UP000316770">
    <property type="component" value="Chromosome"/>
</dbReference>
<dbReference type="RefSeq" id="WP_145285882.1">
    <property type="nucleotide sequence ID" value="NZ_CP036318.1"/>
</dbReference>
<keyword evidence="2" id="KW-1185">Reference proteome</keyword>
<evidence type="ECO:0000313" key="1">
    <source>
        <dbReference type="EMBL" id="QDV56918.1"/>
    </source>
</evidence>
<dbReference type="EMBL" id="CP036318">
    <property type="protein sequence ID" value="QDV56918.1"/>
    <property type="molecule type" value="Genomic_DNA"/>
</dbReference>
<accession>A0A518IUZ9</accession>
<organism evidence="1 2">
    <name type="scientific">Rosistilla oblonga</name>
    <dbReference type="NCBI Taxonomy" id="2527990"/>
    <lineage>
        <taxon>Bacteria</taxon>
        <taxon>Pseudomonadati</taxon>
        <taxon>Planctomycetota</taxon>
        <taxon>Planctomycetia</taxon>
        <taxon>Pirellulales</taxon>
        <taxon>Pirellulaceae</taxon>
        <taxon>Rosistilla</taxon>
    </lineage>
</organism>
<proteinExistence type="predicted"/>
<protein>
    <submittedName>
        <fullName evidence="1">Uncharacterized protein</fullName>
    </submittedName>
</protein>
<evidence type="ECO:0000313" key="2">
    <source>
        <dbReference type="Proteomes" id="UP000316770"/>
    </source>
</evidence>
<gene>
    <name evidence="1" type="ORF">Mal33_29190</name>
</gene>